<evidence type="ECO:0000313" key="3">
    <source>
        <dbReference type="EMBL" id="GAH64905.1"/>
    </source>
</evidence>
<dbReference type="AlphaFoldDB" id="X1I6H8"/>
<evidence type="ECO:0000259" key="2">
    <source>
        <dbReference type="Pfam" id="PF01844"/>
    </source>
</evidence>
<dbReference type="InterPro" id="IPR002711">
    <property type="entry name" value="HNH"/>
</dbReference>
<dbReference type="Gene3D" id="1.10.30.50">
    <property type="match status" value="1"/>
</dbReference>
<sequence>MVRRGGQSAANRAFSYSANPHARKHGPAGYANPEQFREWLRDEFAFRCVVCLDREQWIGRIGKFHIDHIRPQATHPQSRLDYDNLVYVCVR</sequence>
<accession>X1I6H8</accession>
<dbReference type="GO" id="GO:0008270">
    <property type="term" value="F:zinc ion binding"/>
    <property type="evidence" value="ECO:0007669"/>
    <property type="project" value="InterPro"/>
</dbReference>
<dbReference type="EMBL" id="BARU01025308">
    <property type="protein sequence ID" value="GAH64905.1"/>
    <property type="molecule type" value="Genomic_DNA"/>
</dbReference>
<organism evidence="3">
    <name type="scientific">marine sediment metagenome</name>
    <dbReference type="NCBI Taxonomy" id="412755"/>
    <lineage>
        <taxon>unclassified sequences</taxon>
        <taxon>metagenomes</taxon>
        <taxon>ecological metagenomes</taxon>
    </lineage>
</organism>
<feature type="non-terminal residue" evidence="3">
    <location>
        <position position="91"/>
    </location>
</feature>
<proteinExistence type="predicted"/>
<feature type="compositionally biased region" description="Polar residues" evidence="1">
    <location>
        <begin position="8"/>
        <end position="18"/>
    </location>
</feature>
<gene>
    <name evidence="3" type="ORF">S03H2_40791</name>
</gene>
<comment type="caution">
    <text evidence="3">The sequence shown here is derived from an EMBL/GenBank/DDBJ whole genome shotgun (WGS) entry which is preliminary data.</text>
</comment>
<dbReference type="GO" id="GO:0004519">
    <property type="term" value="F:endonuclease activity"/>
    <property type="evidence" value="ECO:0007669"/>
    <property type="project" value="InterPro"/>
</dbReference>
<feature type="region of interest" description="Disordered" evidence="1">
    <location>
        <begin position="1"/>
        <end position="29"/>
    </location>
</feature>
<feature type="domain" description="HNH" evidence="2">
    <location>
        <begin position="48"/>
        <end position="90"/>
    </location>
</feature>
<protein>
    <recommendedName>
        <fullName evidence="2">HNH domain-containing protein</fullName>
    </recommendedName>
</protein>
<dbReference type="GO" id="GO:0003676">
    <property type="term" value="F:nucleic acid binding"/>
    <property type="evidence" value="ECO:0007669"/>
    <property type="project" value="InterPro"/>
</dbReference>
<dbReference type="Pfam" id="PF01844">
    <property type="entry name" value="HNH"/>
    <property type="match status" value="1"/>
</dbReference>
<reference evidence="3" key="1">
    <citation type="journal article" date="2014" name="Front. Microbiol.">
        <title>High frequency of phylogenetically diverse reductive dehalogenase-homologous genes in deep subseafloor sedimentary metagenomes.</title>
        <authorList>
            <person name="Kawai M."/>
            <person name="Futagami T."/>
            <person name="Toyoda A."/>
            <person name="Takaki Y."/>
            <person name="Nishi S."/>
            <person name="Hori S."/>
            <person name="Arai W."/>
            <person name="Tsubouchi T."/>
            <person name="Morono Y."/>
            <person name="Uchiyama I."/>
            <person name="Ito T."/>
            <person name="Fujiyama A."/>
            <person name="Inagaki F."/>
            <person name="Takami H."/>
        </authorList>
    </citation>
    <scope>NUCLEOTIDE SEQUENCE</scope>
    <source>
        <strain evidence="3">Expedition CK06-06</strain>
    </source>
</reference>
<evidence type="ECO:0000256" key="1">
    <source>
        <dbReference type="SAM" id="MobiDB-lite"/>
    </source>
</evidence>
<name>X1I6H8_9ZZZZ</name>